<sequence length="260" mass="29894">MMSVNKIKSALTFIFIITLAFTAGAKDGSYYQLKVYHYKTEAQFNQLNTYLQQAYVPALHRHGIKKVGVFATLPTDTADKRVYVFIPMKGLNKLEELEHELSADQRYLADGAAYLNAPYNTAPYARIENILLKAFLGMPGAEVPSLKSPKAERIYELRSYESATEKYHQNKVDMFNIGDEIALFKRLDFNAVFYSQVLSGGRMPNLMYMTAFNNKQDRDRHWDAFSADPQWKILSGKPEYKNNVSRNEIVFVKPMDYSDF</sequence>
<dbReference type="EMBL" id="JAJPWV010000001">
    <property type="protein sequence ID" value="MCD8739473.1"/>
    <property type="molecule type" value="Genomic_DNA"/>
</dbReference>
<dbReference type="RefSeq" id="WP_232175357.1">
    <property type="nucleotide sequence ID" value="NZ_JAJPWV010000001.1"/>
</dbReference>
<dbReference type="InterPro" id="IPR011008">
    <property type="entry name" value="Dimeric_a/b-barrel"/>
</dbReference>
<accession>A0ABS8U068</accession>
<feature type="domain" description="NIPSNAP" evidence="1">
    <location>
        <begin position="155"/>
        <end position="258"/>
    </location>
</feature>
<keyword evidence="3" id="KW-1185">Reference proteome</keyword>
<gene>
    <name evidence="2" type="ORF">LT679_02565</name>
</gene>
<evidence type="ECO:0000313" key="3">
    <source>
        <dbReference type="Proteomes" id="UP001199919"/>
    </source>
</evidence>
<dbReference type="Proteomes" id="UP001199919">
    <property type="component" value="Unassembled WGS sequence"/>
</dbReference>
<dbReference type="Gene3D" id="3.30.70.100">
    <property type="match status" value="2"/>
</dbReference>
<evidence type="ECO:0000313" key="2">
    <source>
        <dbReference type="EMBL" id="MCD8739473.1"/>
    </source>
</evidence>
<evidence type="ECO:0000259" key="1">
    <source>
        <dbReference type="Pfam" id="PF07978"/>
    </source>
</evidence>
<protein>
    <submittedName>
        <fullName evidence="2">NIPSNAP family protein</fullName>
    </submittedName>
</protein>
<proteinExistence type="predicted"/>
<dbReference type="InterPro" id="IPR012577">
    <property type="entry name" value="NIPSNAP"/>
</dbReference>
<organism evidence="2 3">
    <name type="scientific">Mucilaginibacter roseus</name>
    <dbReference type="NCBI Taxonomy" id="1528868"/>
    <lineage>
        <taxon>Bacteria</taxon>
        <taxon>Pseudomonadati</taxon>
        <taxon>Bacteroidota</taxon>
        <taxon>Sphingobacteriia</taxon>
        <taxon>Sphingobacteriales</taxon>
        <taxon>Sphingobacteriaceae</taxon>
        <taxon>Mucilaginibacter</taxon>
    </lineage>
</organism>
<dbReference type="Pfam" id="PF07978">
    <property type="entry name" value="NIPSNAP"/>
    <property type="match status" value="1"/>
</dbReference>
<name>A0ABS8U068_9SPHI</name>
<dbReference type="SUPFAM" id="SSF54909">
    <property type="entry name" value="Dimeric alpha+beta barrel"/>
    <property type="match status" value="1"/>
</dbReference>
<reference evidence="2 3" key="1">
    <citation type="submission" date="2021-12" db="EMBL/GenBank/DDBJ databases">
        <title>Mucilaginibacter roseus genome.</title>
        <authorList>
            <person name="Ferreira J.R."/>
            <person name="Newman J.D."/>
        </authorList>
    </citation>
    <scope>NUCLEOTIDE SEQUENCE [LARGE SCALE GENOMIC DNA]</scope>
    <source>
        <strain evidence="2 3">LMG 28454</strain>
    </source>
</reference>
<comment type="caution">
    <text evidence="2">The sequence shown here is derived from an EMBL/GenBank/DDBJ whole genome shotgun (WGS) entry which is preliminary data.</text>
</comment>